<evidence type="ECO:0000256" key="6">
    <source>
        <dbReference type="ARBA" id="ARBA00022801"/>
    </source>
</evidence>
<name>A0ABW4BGJ1_9LACO</name>
<dbReference type="InterPro" id="IPR000223">
    <property type="entry name" value="Pept_S26A_signal_pept_1"/>
</dbReference>
<comment type="caution">
    <text evidence="10">The sequence shown here is derived from an EMBL/GenBank/DDBJ whole genome shotgun (WGS) entry which is preliminary data.</text>
</comment>
<comment type="catalytic activity">
    <reaction evidence="1 7">
        <text>Cleavage of hydrophobic, N-terminal signal or leader sequences from secreted and periplasmic proteins.</text>
        <dbReference type="EC" id="3.4.21.89"/>
    </reaction>
</comment>
<evidence type="ECO:0000313" key="10">
    <source>
        <dbReference type="EMBL" id="MFD1399028.1"/>
    </source>
</evidence>
<keyword evidence="7" id="KW-0472">Membrane</keyword>
<evidence type="ECO:0000256" key="3">
    <source>
        <dbReference type="ARBA" id="ARBA00009370"/>
    </source>
</evidence>
<dbReference type="InterPro" id="IPR019756">
    <property type="entry name" value="Pept_S26A_signal_pept_1_Ser-AS"/>
</dbReference>
<evidence type="ECO:0000313" key="11">
    <source>
        <dbReference type="Proteomes" id="UP001597199"/>
    </source>
</evidence>
<dbReference type="EMBL" id="JBHTOA010000030">
    <property type="protein sequence ID" value="MFD1399028.1"/>
    <property type="molecule type" value="Genomic_DNA"/>
</dbReference>
<feature type="domain" description="Peptidase S26" evidence="9">
    <location>
        <begin position="4"/>
        <end position="180"/>
    </location>
</feature>
<comment type="subcellular location">
    <subcellularLocation>
        <location evidence="2">Cell membrane</location>
        <topology evidence="2">Single-pass type II membrane protein</topology>
    </subcellularLocation>
    <subcellularLocation>
        <location evidence="8">Membrane</location>
        <topology evidence="8">Single-pass type II membrane protein</topology>
    </subcellularLocation>
</comment>
<keyword evidence="6 7" id="KW-0378">Hydrolase</keyword>
<evidence type="ECO:0000259" key="9">
    <source>
        <dbReference type="Pfam" id="PF10502"/>
    </source>
</evidence>
<dbReference type="InterPro" id="IPR019533">
    <property type="entry name" value="Peptidase_S26"/>
</dbReference>
<dbReference type="CDD" id="cd06530">
    <property type="entry name" value="S26_SPase_I"/>
    <property type="match status" value="1"/>
</dbReference>
<dbReference type="SUPFAM" id="SSF51306">
    <property type="entry name" value="LexA/Signal peptidase"/>
    <property type="match status" value="1"/>
</dbReference>
<dbReference type="PANTHER" id="PTHR43390">
    <property type="entry name" value="SIGNAL PEPTIDASE I"/>
    <property type="match status" value="1"/>
</dbReference>
<feature type="transmembrane region" description="Helical" evidence="7">
    <location>
        <begin position="193"/>
        <end position="214"/>
    </location>
</feature>
<evidence type="ECO:0000256" key="1">
    <source>
        <dbReference type="ARBA" id="ARBA00000677"/>
    </source>
</evidence>
<evidence type="ECO:0000256" key="7">
    <source>
        <dbReference type="RuleBase" id="RU003993"/>
    </source>
</evidence>
<sequence length="226" mass="25835">MKKRWLTGTLFALMIISSLMSLFMPLEYVRGHSMAPTLQSGQWLVVMNTKLASAIKQPVRRGDLITFRNDGLVKQIPAQRLLVKRVIGMPGDLIGINRTTVYRNGQALKEPYVKYPMANQHYNYDGQPNGGALFADASFQRTTLVKAHQYFVLGDNRPRSADSRWFGPIATAQVASKVLWRLPFNNQNWWVRGLWYLVHALPLLFLLSWFALAYGNELIRLLRGNQ</sequence>
<evidence type="ECO:0000256" key="2">
    <source>
        <dbReference type="ARBA" id="ARBA00004401"/>
    </source>
</evidence>
<dbReference type="NCBIfam" id="TIGR02227">
    <property type="entry name" value="sigpep_I_bact"/>
    <property type="match status" value="1"/>
</dbReference>
<dbReference type="GO" id="GO:0009003">
    <property type="term" value="F:signal peptidase activity"/>
    <property type="evidence" value="ECO:0007669"/>
    <property type="project" value="UniProtKB-EC"/>
</dbReference>
<gene>
    <name evidence="10" type="primary">lepB</name>
    <name evidence="10" type="ORF">ACFQ41_06875</name>
</gene>
<dbReference type="InterPro" id="IPR019758">
    <property type="entry name" value="Pept_S26A_signal_pept_1_CS"/>
</dbReference>
<evidence type="ECO:0000256" key="4">
    <source>
        <dbReference type="ARBA" id="ARBA00013208"/>
    </source>
</evidence>
<keyword evidence="7" id="KW-1133">Transmembrane helix</keyword>
<dbReference type="PROSITE" id="PS00760">
    <property type="entry name" value="SPASE_I_2"/>
    <property type="match status" value="1"/>
</dbReference>
<dbReference type="RefSeq" id="WP_204118220.1">
    <property type="nucleotide sequence ID" value="NZ_BOLV01000003.1"/>
</dbReference>
<dbReference type="Gene3D" id="2.10.109.10">
    <property type="entry name" value="Umud Fragment, subunit A"/>
    <property type="match status" value="1"/>
</dbReference>
<dbReference type="InterPro" id="IPR036286">
    <property type="entry name" value="LexA/Signal_pep-like_sf"/>
</dbReference>
<dbReference type="Proteomes" id="UP001597199">
    <property type="component" value="Unassembled WGS sequence"/>
</dbReference>
<comment type="similarity">
    <text evidence="3 8">Belongs to the peptidase S26 family.</text>
</comment>
<dbReference type="InterPro" id="IPR019757">
    <property type="entry name" value="Pept_S26A_signal_pept_1_Lys-AS"/>
</dbReference>
<organism evidence="10 11">
    <name type="scientific">Lacticaseibacillus suilingensis</name>
    <dbReference type="NCBI Taxonomy" id="2799577"/>
    <lineage>
        <taxon>Bacteria</taxon>
        <taxon>Bacillati</taxon>
        <taxon>Bacillota</taxon>
        <taxon>Bacilli</taxon>
        <taxon>Lactobacillales</taxon>
        <taxon>Lactobacillaceae</taxon>
        <taxon>Lacticaseibacillus</taxon>
    </lineage>
</organism>
<dbReference type="Pfam" id="PF10502">
    <property type="entry name" value="Peptidase_S26"/>
    <property type="match status" value="1"/>
</dbReference>
<evidence type="ECO:0000256" key="5">
    <source>
        <dbReference type="ARBA" id="ARBA00022670"/>
    </source>
</evidence>
<accession>A0ABW4BGJ1</accession>
<evidence type="ECO:0000256" key="8">
    <source>
        <dbReference type="RuleBase" id="RU362042"/>
    </source>
</evidence>
<reference evidence="11" key="1">
    <citation type="journal article" date="2019" name="Int. J. Syst. Evol. Microbiol.">
        <title>The Global Catalogue of Microorganisms (GCM) 10K type strain sequencing project: providing services to taxonomists for standard genome sequencing and annotation.</title>
        <authorList>
            <consortium name="The Broad Institute Genomics Platform"/>
            <consortium name="The Broad Institute Genome Sequencing Center for Infectious Disease"/>
            <person name="Wu L."/>
            <person name="Ma J."/>
        </authorList>
    </citation>
    <scope>NUCLEOTIDE SEQUENCE [LARGE SCALE GENOMIC DNA]</scope>
    <source>
        <strain evidence="11">CCM 9110</strain>
    </source>
</reference>
<dbReference type="EC" id="3.4.21.89" evidence="4 7"/>
<keyword evidence="5 7" id="KW-0645">Protease</keyword>
<dbReference type="PANTHER" id="PTHR43390:SF1">
    <property type="entry name" value="CHLOROPLAST PROCESSING PEPTIDASE"/>
    <property type="match status" value="1"/>
</dbReference>
<protein>
    <recommendedName>
        <fullName evidence="4 7">Signal peptidase I</fullName>
        <ecNumber evidence="4 7">3.4.21.89</ecNumber>
    </recommendedName>
</protein>
<dbReference type="PROSITE" id="PS00501">
    <property type="entry name" value="SPASE_I_1"/>
    <property type="match status" value="1"/>
</dbReference>
<dbReference type="PRINTS" id="PR00727">
    <property type="entry name" value="LEADERPTASE"/>
</dbReference>
<proteinExistence type="inferred from homology"/>
<keyword evidence="7" id="KW-0812">Transmembrane</keyword>
<dbReference type="PROSITE" id="PS00761">
    <property type="entry name" value="SPASE_I_3"/>
    <property type="match status" value="1"/>
</dbReference>
<keyword evidence="11" id="KW-1185">Reference proteome</keyword>